<comment type="caution">
    <text evidence="2">The sequence shown here is derived from an EMBL/GenBank/DDBJ whole genome shotgun (WGS) entry which is preliminary data.</text>
</comment>
<dbReference type="Proteomes" id="UP000230750">
    <property type="component" value="Unassembled WGS sequence"/>
</dbReference>
<evidence type="ECO:0000256" key="1">
    <source>
        <dbReference type="SAM" id="MobiDB-lite"/>
    </source>
</evidence>
<dbReference type="PANTHER" id="PTHR10166">
    <property type="entry name" value="VOLTAGE-DEPENDENT CALCIUM CHANNEL SUBUNIT ALPHA-2/DELTA-RELATED"/>
    <property type="match status" value="1"/>
</dbReference>
<feature type="region of interest" description="Disordered" evidence="1">
    <location>
        <begin position="291"/>
        <end position="312"/>
    </location>
</feature>
<organism evidence="2 3">
    <name type="scientific">Stichopus japonicus</name>
    <name type="common">Sea cucumber</name>
    <dbReference type="NCBI Taxonomy" id="307972"/>
    <lineage>
        <taxon>Eukaryota</taxon>
        <taxon>Metazoa</taxon>
        <taxon>Echinodermata</taxon>
        <taxon>Eleutherozoa</taxon>
        <taxon>Echinozoa</taxon>
        <taxon>Holothuroidea</taxon>
        <taxon>Aspidochirotacea</taxon>
        <taxon>Aspidochirotida</taxon>
        <taxon>Stichopodidae</taxon>
        <taxon>Apostichopus</taxon>
    </lineage>
</organism>
<accession>A0A2G8LHL3</accession>
<dbReference type="AlphaFoldDB" id="A0A2G8LHL3"/>
<sequence length="312" mass="34638">MYPGTLLAKTFDPSRRSWYKEAQNNPGLITLSSPYLDIGGAGYIVTISTTIFDESPNNPGSAVSGDKLCSSCNVSPDGGSLYLTRVSFLFFFDSSAGTHTEADPIAAVMGIDVTLQYLYKLLVDTLPVCLEKNIRCFIMDNKGYLVAHPHMVEPIHKAPVEQQHITPRYVEVSISNDLLYQSEFVQKLQCNSYLNGTIQRYYSFNTSFQGLLSNKHNSEHCILYKMTGISGTNAFVGIVNETCDTITEFCPCSMSDRICLNCNRMEQAECECPCECDLRLDPCSGDLVKDEDKNPACPGQEEDDTLPNYPRA</sequence>
<protein>
    <submittedName>
        <fullName evidence="2">Putative VWFA and cache domain-containing protein 1-like</fullName>
    </submittedName>
</protein>
<dbReference type="EMBL" id="MRZV01000074">
    <property type="protein sequence ID" value="PIK59747.1"/>
    <property type="molecule type" value="Genomic_DNA"/>
</dbReference>
<dbReference type="Gene3D" id="3.30.450.20">
    <property type="entry name" value="PAS domain"/>
    <property type="match status" value="1"/>
</dbReference>
<dbReference type="InterPro" id="IPR051173">
    <property type="entry name" value="Ca_channel_alpha-2/delta"/>
</dbReference>
<reference evidence="2 3" key="1">
    <citation type="journal article" date="2017" name="PLoS Biol.">
        <title>The sea cucumber genome provides insights into morphological evolution and visceral regeneration.</title>
        <authorList>
            <person name="Zhang X."/>
            <person name="Sun L."/>
            <person name="Yuan J."/>
            <person name="Sun Y."/>
            <person name="Gao Y."/>
            <person name="Zhang L."/>
            <person name="Li S."/>
            <person name="Dai H."/>
            <person name="Hamel J.F."/>
            <person name="Liu C."/>
            <person name="Yu Y."/>
            <person name="Liu S."/>
            <person name="Lin W."/>
            <person name="Guo K."/>
            <person name="Jin S."/>
            <person name="Xu P."/>
            <person name="Storey K.B."/>
            <person name="Huan P."/>
            <person name="Zhang T."/>
            <person name="Zhou Y."/>
            <person name="Zhang J."/>
            <person name="Lin C."/>
            <person name="Li X."/>
            <person name="Xing L."/>
            <person name="Huo D."/>
            <person name="Sun M."/>
            <person name="Wang L."/>
            <person name="Mercier A."/>
            <person name="Li F."/>
            <person name="Yang H."/>
            <person name="Xiang J."/>
        </authorList>
    </citation>
    <scope>NUCLEOTIDE SEQUENCE [LARGE SCALE GENOMIC DNA]</scope>
    <source>
        <strain evidence="2">Shaxun</strain>
        <tissue evidence="2">Muscle</tissue>
    </source>
</reference>
<keyword evidence="3" id="KW-1185">Reference proteome</keyword>
<dbReference type="GO" id="GO:0005245">
    <property type="term" value="F:voltage-gated calcium channel activity"/>
    <property type="evidence" value="ECO:0007669"/>
    <property type="project" value="TreeGrafter"/>
</dbReference>
<name>A0A2G8LHL3_STIJA</name>
<dbReference type="GO" id="GO:0005891">
    <property type="term" value="C:voltage-gated calcium channel complex"/>
    <property type="evidence" value="ECO:0007669"/>
    <property type="project" value="TreeGrafter"/>
</dbReference>
<dbReference type="OrthoDB" id="2150145at2759"/>
<gene>
    <name evidence="2" type="ORF">BSL78_03319</name>
</gene>
<evidence type="ECO:0000313" key="3">
    <source>
        <dbReference type="Proteomes" id="UP000230750"/>
    </source>
</evidence>
<evidence type="ECO:0000313" key="2">
    <source>
        <dbReference type="EMBL" id="PIK59747.1"/>
    </source>
</evidence>
<dbReference type="PANTHER" id="PTHR10166:SF68">
    <property type="entry name" value="VWFA AND CACHE DOMAIN-CONTAINING PROTEIN 1"/>
    <property type="match status" value="1"/>
</dbReference>
<proteinExistence type="predicted"/>
<dbReference type="STRING" id="307972.A0A2G8LHL3"/>